<dbReference type="EMBL" id="KF951065">
    <property type="protein sequence ID" value="AHI87517.1"/>
    <property type="molecule type" value="Genomic_DNA"/>
</dbReference>
<keyword evidence="1 8" id="KW-0240">DNA-directed RNA polymerase</keyword>
<accession>W6CLG7</accession>
<keyword evidence="4 8" id="KW-0548">Nucleotidyltransferase</keyword>
<dbReference type="InterPro" id="IPR042102">
    <property type="entry name" value="RNA_pol_Rpb1_3_sf"/>
</dbReference>
<dbReference type="GO" id="GO:0006351">
    <property type="term" value="P:DNA-templated transcription"/>
    <property type="evidence" value="ECO:0007669"/>
    <property type="project" value="UniProtKB-UniRule"/>
</dbReference>
<sequence length="1382" mass="157345">MAERVDLVFHNKVIDGTAMKRLISRLIDHFGMAYTSHILDQVKTLGFRQATAISISLGIDDLLTIPSKGWLVRDAEQQSLILDKHHHYGNVHWVEKLRQSIEIWYATSEYLRQEMNPNFWMTDPSNPVHLMSFSGARGNASQVHQLIGMRGLMSDPQGQMIDLPIQSNLREGLSLTEYIISCYGARKGVVDTAVRTSDAGYLTRRLVEVVQHIIVRRSDCGTIKSISVSPRNKMTEKIFVQTLIGRVLADDIYMGPRCIATRDQDIGIGLVNRFITFRAQPIYIRTPFTCRSTSWICQLCYGRSPTHGDLAELGEAVGIIAGQSIGEPGTQLTLRTFHTGGVFTGGTAKHVRAPSNGKIKLNEDLVHPTRTLHGHPAFLCSIDLYVTIESRNIMHNVNIPPKSLILVQNDQYVESEQVIAEIRAEASTFHFKERVRKHIYSESEGEMHWSTDVYHAPEYTYGNVHLLPKTSHLWILAGGPRRSRIVSFSLHKDQDQINVHSFSVEDRYTSEFSMTNDRVRHKLLDTSSKKNRDILDYSISDRIISNGHWNFIYPSILQGNSDFLAKRRRNGFIIPLQYDQGREKELIPRFGILIKIPINGILRRNSIFAYFDDPRYTRSSSGITKYGTAEVDSIVKKEDLIEYRGVKEFSLKYQMKVDRFFFIPEEVHILPGSRSIMVRNNSIIRVDTRLALNTRSRIGGLVRVERKKKSIELKIFSGDIHFPGETDKISRHSGILIPPGTGKKNSKESKKWKNWIYVQRIIPTKKKYFVLVRPVVTYEIADGINLATLFPRDPLQEKDNVQLRVANYILYGYGKSIRGMYYTSIQLVRTCLVLNWDKKQNGSIKEVHASFVEVRANALIRDFIRMELLKSTISYSGKRYDTAGSGLIPDKGLERTNINPFHSKSKIQPLAKHQGTLGSGTLLSQNKECQSLIILSSSNCFQIGPSNGSKYNNVTKEFDPIIPIRDLFGPLGTIVPKIANFYSSYHFHLLTHNQILLKKYLPLYNFKQTLQVLQVFKYCLMDEDRRIYNPDPCSNIILNPFHLNWCFLHHDSCEETSTIISLGQFICENVCLFKYGPHIKKSGQILIVHVDSLVIRSAKPYLATPGATVHGHYGKILYEGETLVTFIYEKSRSGDITQGLPKVEQVLEVRSIDSISMHLKKRVESWNKRIPIILGIPWGLLIGAELTIAQSHISLVNKIQKVYRSQGVQIHNRHIEIIVRQITSKVLVLEDGMSNVFSPGELIGFLRAERAGRALDEAIGYRAILLGITRTSLNTQSFISEASFQETARVLSKAALRGRIDWLKGLKENVVLGGIIPVGTGFKKLVHNSRQDKNIYLEIKRKNLFELEMRDILLHHRELFCSCAQNNFHETSEQSFTRFNDS</sequence>
<feature type="binding site" evidence="8">
    <location>
        <position position="297"/>
    </location>
    <ligand>
        <name>Zn(2+)</name>
        <dbReference type="ChEBI" id="CHEBI:29105"/>
    </ligand>
</feature>
<dbReference type="InterPro" id="IPR050254">
    <property type="entry name" value="RNA_pol_beta''_euk"/>
</dbReference>
<keyword evidence="3 8" id="KW-0808">Transferase</keyword>
<dbReference type="FunFam" id="1.10.132.30:FF:000002">
    <property type="entry name" value="DNA-directed RNA polymerase subunit beta"/>
    <property type="match status" value="1"/>
</dbReference>
<evidence type="ECO:0000259" key="10">
    <source>
        <dbReference type="Pfam" id="PF05000"/>
    </source>
</evidence>
<proteinExistence type="inferred from homology"/>
<protein>
    <recommendedName>
        <fullName evidence="8">DNA-directed RNA polymerase subunit beta''</fullName>
        <ecNumber evidence="8">2.7.7.6</ecNumber>
    </recommendedName>
    <alternativeName>
        <fullName evidence="8">PEP</fullName>
    </alternativeName>
    <alternativeName>
        <fullName evidence="8">Plastid-encoded RNA polymerase subunit beta''</fullName>
        <shortName evidence="8">RNA polymerase subunit beta''</shortName>
    </alternativeName>
</protein>
<evidence type="ECO:0000256" key="8">
    <source>
        <dbReference type="HAMAP-Rule" id="MF_01324"/>
    </source>
</evidence>
<name>W6CLG7_9LILI</name>
<feature type="domain" description="RNA polymerase Rpb1" evidence="10">
    <location>
        <begin position="95"/>
        <end position="157"/>
    </location>
</feature>
<keyword evidence="5 8" id="KW-0479">Metal-binding</keyword>
<evidence type="ECO:0000256" key="7">
    <source>
        <dbReference type="ARBA" id="ARBA00023163"/>
    </source>
</evidence>
<dbReference type="Gene3D" id="1.10.132.30">
    <property type="match status" value="1"/>
</dbReference>
<feature type="binding site" evidence="8">
    <location>
        <position position="300"/>
    </location>
    <ligand>
        <name>Zn(2+)</name>
        <dbReference type="ChEBI" id="CHEBI:29105"/>
    </ligand>
</feature>
<keyword evidence="11" id="KW-0150">Chloroplast</keyword>
<comment type="cofactor">
    <cofactor evidence="8">
        <name>Zn(2+)</name>
        <dbReference type="ChEBI" id="CHEBI:29105"/>
    </cofactor>
    <text evidence="8">Binds 1 Zn(2+) ion per subunit.</text>
</comment>
<evidence type="ECO:0000256" key="5">
    <source>
        <dbReference type="ARBA" id="ARBA00022723"/>
    </source>
</evidence>
<dbReference type="GO" id="GO:0008270">
    <property type="term" value="F:zinc ion binding"/>
    <property type="evidence" value="ECO:0007669"/>
    <property type="project" value="UniProtKB-UniRule"/>
</dbReference>
<dbReference type="CDD" id="cd02655">
    <property type="entry name" value="RNAP_beta'_C"/>
    <property type="match status" value="1"/>
</dbReference>
<evidence type="ECO:0000256" key="6">
    <source>
        <dbReference type="ARBA" id="ARBA00022833"/>
    </source>
</evidence>
<comment type="similarity">
    <text evidence="8">Belongs to the RNA polymerase beta' chain family. RpoC2 subfamily.</text>
</comment>
<feature type="binding site" evidence="8">
    <location>
        <position position="290"/>
    </location>
    <ligand>
        <name>Zn(2+)</name>
        <dbReference type="ChEBI" id="CHEBI:29105"/>
    </ligand>
</feature>
<gene>
    <name evidence="8 11" type="primary">rpoC2</name>
</gene>
<evidence type="ECO:0000313" key="11">
    <source>
        <dbReference type="EMBL" id="AHI87517.1"/>
    </source>
</evidence>
<comment type="catalytic activity">
    <reaction evidence="8">
        <text>RNA(n) + a ribonucleoside 5'-triphosphate = RNA(n+1) + diphosphate</text>
        <dbReference type="Rhea" id="RHEA:21248"/>
        <dbReference type="Rhea" id="RHEA-COMP:14527"/>
        <dbReference type="Rhea" id="RHEA-COMP:17342"/>
        <dbReference type="ChEBI" id="CHEBI:33019"/>
        <dbReference type="ChEBI" id="CHEBI:61557"/>
        <dbReference type="ChEBI" id="CHEBI:140395"/>
        <dbReference type="EC" id="2.7.7.6"/>
    </reaction>
</comment>
<dbReference type="PANTHER" id="PTHR34995:SF1">
    <property type="entry name" value="DNA-DIRECTED RNA POLYMERASE SUBUNIT BETA"/>
    <property type="match status" value="1"/>
</dbReference>
<dbReference type="InterPro" id="IPR007081">
    <property type="entry name" value="RNA_pol_Rpb1_5"/>
</dbReference>
<dbReference type="Pfam" id="PF04998">
    <property type="entry name" value="RNA_pol_Rpb1_5"/>
    <property type="match status" value="2"/>
</dbReference>
<evidence type="ECO:0000256" key="1">
    <source>
        <dbReference type="ARBA" id="ARBA00022478"/>
    </source>
</evidence>
<dbReference type="Gene3D" id="1.10.1790.20">
    <property type="match status" value="1"/>
</dbReference>
<dbReference type="Pfam" id="PF05000">
    <property type="entry name" value="RNA_pol_Rpb1_4"/>
    <property type="match status" value="1"/>
</dbReference>
<keyword evidence="7 8" id="KW-0804">Transcription</keyword>
<dbReference type="InterPro" id="IPR012756">
    <property type="entry name" value="DNA-dir_RpoC2_beta_pp"/>
</dbReference>
<evidence type="ECO:0000256" key="4">
    <source>
        <dbReference type="ARBA" id="ARBA00022695"/>
    </source>
</evidence>
<dbReference type="InterPro" id="IPR007083">
    <property type="entry name" value="RNA_pol_Rpb1_4"/>
</dbReference>
<dbReference type="GO" id="GO:0003899">
    <property type="term" value="F:DNA-directed RNA polymerase activity"/>
    <property type="evidence" value="ECO:0007669"/>
    <property type="project" value="UniProtKB-UniRule"/>
</dbReference>
<dbReference type="HAMAP" id="MF_01324">
    <property type="entry name" value="RNApol_bact_RpoC2"/>
    <property type="match status" value="1"/>
</dbReference>
<feature type="domain" description="RNA polymerase Rpb1" evidence="9">
    <location>
        <begin position="1187"/>
        <end position="1273"/>
    </location>
</feature>
<organism evidence="11">
    <name type="scientific">Chionographis japonica</name>
    <dbReference type="NCBI Taxonomy" id="119999"/>
    <lineage>
        <taxon>Eukaryota</taxon>
        <taxon>Viridiplantae</taxon>
        <taxon>Streptophyta</taxon>
        <taxon>Embryophyta</taxon>
        <taxon>Tracheophyta</taxon>
        <taxon>Spermatophyta</taxon>
        <taxon>Magnoliopsida</taxon>
        <taxon>Liliopsida</taxon>
        <taxon>Liliales</taxon>
        <taxon>Melanthiaceae</taxon>
        <taxon>Chionographis</taxon>
    </lineage>
</organism>
<evidence type="ECO:0000256" key="2">
    <source>
        <dbReference type="ARBA" id="ARBA00022640"/>
    </source>
</evidence>
<reference evidence="11" key="1">
    <citation type="journal article" date="2013" name="Plant Mol. Biol. Rep.">
        <title>Complete Chloroplast Genome of Chionographis japonica (Willd.) Maxim. (Melanthiaceae): Comparative Genomics and Evaluation of Universal Primers for Liliales.</title>
        <authorList>
            <person name="Bodin S.S."/>
            <person name="Kim J.S."/>
            <person name="Kim J.-H."/>
        </authorList>
    </citation>
    <scope>NUCLEOTIDE SEQUENCE</scope>
</reference>
<comment type="subunit">
    <text evidence="8">In plastids the minimal PEP RNA polymerase catalytic core is composed of four subunits: alpha, beta, beta', and beta''. When a (nuclear-encoded) sigma factor is associated with the core the holoenzyme is formed, which can initiate transcription.</text>
</comment>
<dbReference type="Gene3D" id="1.10.150.390">
    <property type="match status" value="1"/>
</dbReference>
<keyword evidence="6 8" id="KW-0862">Zinc</keyword>
<comment type="function">
    <text evidence="8">DNA-dependent RNA polymerase catalyzes the transcription of DNA into RNA using the four ribonucleoside triphosphates as substrates.</text>
</comment>
<evidence type="ECO:0000256" key="3">
    <source>
        <dbReference type="ARBA" id="ARBA00022679"/>
    </source>
</evidence>
<comment type="subcellular location">
    <subcellularLocation>
        <location evidence="8">Plastid</location>
        <location evidence="8">Chloroplast</location>
    </subcellularLocation>
</comment>
<keyword evidence="2 11" id="KW-0934">Plastid</keyword>
<evidence type="ECO:0000259" key="9">
    <source>
        <dbReference type="Pfam" id="PF04998"/>
    </source>
</evidence>
<dbReference type="SUPFAM" id="SSF64484">
    <property type="entry name" value="beta and beta-prime subunits of DNA dependent RNA-polymerase"/>
    <property type="match status" value="1"/>
</dbReference>
<dbReference type="Gene3D" id="1.10.274.100">
    <property type="entry name" value="RNA polymerase Rpb1, domain 3"/>
    <property type="match status" value="1"/>
</dbReference>
<dbReference type="EC" id="2.7.7.6" evidence="8"/>
<geneLocation type="chloroplast" evidence="11"/>
<dbReference type="GO" id="GO:0000428">
    <property type="term" value="C:DNA-directed RNA polymerase complex"/>
    <property type="evidence" value="ECO:0007669"/>
    <property type="project" value="UniProtKB-KW"/>
</dbReference>
<dbReference type="GO" id="GO:0009507">
    <property type="term" value="C:chloroplast"/>
    <property type="evidence" value="ECO:0007669"/>
    <property type="project" value="UniProtKB-SubCell"/>
</dbReference>
<feature type="domain" description="RNA polymerase Rpb1" evidence="9">
    <location>
        <begin position="172"/>
        <end position="391"/>
    </location>
</feature>
<dbReference type="PANTHER" id="PTHR34995">
    <property type="entry name" value="DNA-DIRECTED RNA POLYMERASE SUBUNIT BETA"/>
    <property type="match status" value="1"/>
</dbReference>
<feature type="binding site" evidence="8">
    <location>
        <position position="220"/>
    </location>
    <ligand>
        <name>Zn(2+)</name>
        <dbReference type="ChEBI" id="CHEBI:29105"/>
    </ligand>
</feature>
<dbReference type="GO" id="GO:0003677">
    <property type="term" value="F:DNA binding"/>
    <property type="evidence" value="ECO:0007669"/>
    <property type="project" value="UniProtKB-UniRule"/>
</dbReference>
<dbReference type="InterPro" id="IPR038120">
    <property type="entry name" value="Rpb1_funnel_sf"/>
</dbReference>